<evidence type="ECO:0000313" key="2">
    <source>
        <dbReference type="EMBL" id="ORW70394.1"/>
    </source>
</evidence>
<keyword evidence="3" id="KW-1185">Reference proteome</keyword>
<organism evidence="2 3">
    <name type="scientific">Mycobacterium saskatchewanense</name>
    <dbReference type="NCBI Taxonomy" id="220927"/>
    <lineage>
        <taxon>Bacteria</taxon>
        <taxon>Bacillati</taxon>
        <taxon>Actinomycetota</taxon>
        <taxon>Actinomycetes</taxon>
        <taxon>Mycobacteriales</taxon>
        <taxon>Mycobacteriaceae</taxon>
        <taxon>Mycobacterium</taxon>
        <taxon>Mycobacterium simiae complex</taxon>
    </lineage>
</organism>
<sequence>MVGVVVSGWVGDMLASAAALLFGGYSVRALLPSYILSYAVLLWLIALTLKALDGQSGEVDDGPGPAR</sequence>
<dbReference type="RefSeq" id="WP_085256616.1">
    <property type="nucleotide sequence ID" value="NZ_AP022573.1"/>
</dbReference>
<evidence type="ECO:0000313" key="3">
    <source>
        <dbReference type="Proteomes" id="UP000193387"/>
    </source>
</evidence>
<protein>
    <submittedName>
        <fullName evidence="2">Uncharacterized protein</fullName>
    </submittedName>
</protein>
<dbReference type="AlphaFoldDB" id="A0AAJ3TUC1"/>
<keyword evidence="1" id="KW-1133">Transmembrane helix</keyword>
<proteinExistence type="predicted"/>
<evidence type="ECO:0000256" key="1">
    <source>
        <dbReference type="SAM" id="Phobius"/>
    </source>
</evidence>
<name>A0AAJ3TUC1_9MYCO</name>
<dbReference type="Proteomes" id="UP000193387">
    <property type="component" value="Unassembled WGS sequence"/>
</dbReference>
<feature type="transmembrane region" description="Helical" evidence="1">
    <location>
        <begin position="34"/>
        <end position="52"/>
    </location>
</feature>
<gene>
    <name evidence="2" type="ORF">AWC23_17230</name>
</gene>
<accession>A0AAJ3TUC1</accession>
<reference evidence="2 3" key="1">
    <citation type="submission" date="2016-01" db="EMBL/GenBank/DDBJ databases">
        <title>The new phylogeny of the genus Mycobacterium.</title>
        <authorList>
            <person name="Tarcisio F."/>
            <person name="Conor M."/>
            <person name="Antonella G."/>
            <person name="Elisabetta G."/>
            <person name="Giulia F.S."/>
            <person name="Sara T."/>
            <person name="Anna F."/>
            <person name="Clotilde B."/>
            <person name="Roberto B."/>
            <person name="Veronica D.S."/>
            <person name="Fabio R."/>
            <person name="Monica P."/>
            <person name="Olivier J."/>
            <person name="Enrico T."/>
            <person name="Nicola S."/>
        </authorList>
    </citation>
    <scope>NUCLEOTIDE SEQUENCE [LARGE SCALE GENOMIC DNA]</scope>
    <source>
        <strain evidence="2 3">DSM 44616</strain>
    </source>
</reference>
<comment type="caution">
    <text evidence="2">The sequence shown here is derived from an EMBL/GenBank/DDBJ whole genome shotgun (WGS) entry which is preliminary data.</text>
</comment>
<keyword evidence="1" id="KW-0472">Membrane</keyword>
<feature type="transmembrane region" description="Helical" evidence="1">
    <location>
        <begin position="6"/>
        <end position="27"/>
    </location>
</feature>
<keyword evidence="1" id="KW-0812">Transmembrane</keyword>
<dbReference type="EMBL" id="LQPR01000040">
    <property type="protein sequence ID" value="ORW70394.1"/>
    <property type="molecule type" value="Genomic_DNA"/>
</dbReference>